<dbReference type="RefSeq" id="WP_150665065.1">
    <property type="nucleotide sequence ID" value="NZ_CABPSA010000005.1"/>
</dbReference>
<protein>
    <submittedName>
        <fullName evidence="1">Uncharacterized protein</fullName>
    </submittedName>
</protein>
<reference evidence="1 2" key="1">
    <citation type="submission" date="2019-08" db="EMBL/GenBank/DDBJ databases">
        <authorList>
            <person name="Peeters C."/>
        </authorList>
    </citation>
    <scope>NUCLEOTIDE SEQUENCE [LARGE SCALE GENOMIC DNA]</scope>
    <source>
        <strain evidence="1 2">LMG 31010</strain>
    </source>
</reference>
<accession>A0A5E4WBC7</accession>
<evidence type="ECO:0000313" key="1">
    <source>
        <dbReference type="EMBL" id="VVE20964.1"/>
    </source>
</evidence>
<gene>
    <name evidence="1" type="ORF">PCO31010_03160</name>
</gene>
<proteinExistence type="predicted"/>
<organism evidence="1 2">
    <name type="scientific">Pandoraea commovens</name>
    <dbReference type="NCBI Taxonomy" id="2508289"/>
    <lineage>
        <taxon>Bacteria</taxon>
        <taxon>Pseudomonadati</taxon>
        <taxon>Pseudomonadota</taxon>
        <taxon>Betaproteobacteria</taxon>
        <taxon>Burkholderiales</taxon>
        <taxon>Burkholderiaceae</taxon>
        <taxon>Pandoraea</taxon>
    </lineage>
</organism>
<dbReference type="AlphaFoldDB" id="A0A5E4WBC7"/>
<sequence length="77" mass="8889">MPYINCTYRGCAIEIRIEEWASFWDVVVAVTPGNVGEFTNPFGVRTLKFSKAEELATIERELINEVRLAIDRRLVDR</sequence>
<evidence type="ECO:0000313" key="2">
    <source>
        <dbReference type="Proteomes" id="UP000343335"/>
    </source>
</evidence>
<name>A0A5E4WBC7_9BURK</name>
<dbReference type="EMBL" id="CABPSA010000005">
    <property type="protein sequence ID" value="VVE20964.1"/>
    <property type="molecule type" value="Genomic_DNA"/>
</dbReference>
<dbReference type="OrthoDB" id="8943178at2"/>
<dbReference type="Proteomes" id="UP000343335">
    <property type="component" value="Unassembled WGS sequence"/>
</dbReference>